<dbReference type="PROSITE" id="PS50048">
    <property type="entry name" value="ZN2_CY6_FUNGAL_2"/>
    <property type="match status" value="1"/>
</dbReference>
<reference evidence="10 11" key="1">
    <citation type="journal article" date="2025" name="Microbiol. Resour. Announc.">
        <title>Draft genome sequences for Neonectria magnoliae and Neonectria punicea, canker pathogens of Liriodendron tulipifera and Acer saccharum in West Virginia.</title>
        <authorList>
            <person name="Petronek H.M."/>
            <person name="Kasson M.T."/>
            <person name="Metheny A.M."/>
            <person name="Stauder C.M."/>
            <person name="Lovett B."/>
            <person name="Lynch S.C."/>
            <person name="Garnas J.R."/>
            <person name="Kasson L.R."/>
            <person name="Stajich J.E."/>
        </authorList>
    </citation>
    <scope>NUCLEOTIDE SEQUENCE [LARGE SCALE GENOMIC DNA]</scope>
    <source>
        <strain evidence="10 11">NRRL 64653</strain>
    </source>
</reference>
<evidence type="ECO:0000256" key="5">
    <source>
        <dbReference type="ARBA" id="ARBA00023125"/>
    </source>
</evidence>
<evidence type="ECO:0000259" key="9">
    <source>
        <dbReference type="PROSITE" id="PS50048"/>
    </source>
</evidence>
<protein>
    <recommendedName>
        <fullName evidence="9">Zn(2)-C6 fungal-type domain-containing protein</fullName>
    </recommendedName>
</protein>
<organism evidence="10 11">
    <name type="scientific">Neonectria punicea</name>
    <dbReference type="NCBI Taxonomy" id="979145"/>
    <lineage>
        <taxon>Eukaryota</taxon>
        <taxon>Fungi</taxon>
        <taxon>Dikarya</taxon>
        <taxon>Ascomycota</taxon>
        <taxon>Pezizomycotina</taxon>
        <taxon>Sordariomycetes</taxon>
        <taxon>Hypocreomycetidae</taxon>
        <taxon>Hypocreales</taxon>
        <taxon>Nectriaceae</taxon>
        <taxon>Neonectria</taxon>
    </lineage>
</organism>
<feature type="compositionally biased region" description="Basic and acidic residues" evidence="8">
    <location>
        <begin position="99"/>
        <end position="110"/>
    </location>
</feature>
<dbReference type="SMART" id="SM00906">
    <property type="entry name" value="Fungal_trans"/>
    <property type="match status" value="1"/>
</dbReference>
<dbReference type="InterPro" id="IPR007219">
    <property type="entry name" value="XnlR_reg_dom"/>
</dbReference>
<evidence type="ECO:0000313" key="11">
    <source>
        <dbReference type="Proteomes" id="UP001498476"/>
    </source>
</evidence>
<evidence type="ECO:0000256" key="6">
    <source>
        <dbReference type="ARBA" id="ARBA00023163"/>
    </source>
</evidence>
<gene>
    <name evidence="10" type="ORF">QQX98_006278</name>
</gene>
<sequence length="440" mass="49124">MASAMETNSHPSQGNRRSASRVTNACRICKQRRSKCDGLRPRCTACQQNSRECNYEGVDLRKARHTAVEFKALNNRIAYLEQQVKDLENQSGQAVETSPRVEPDPDHISDTHLVGPTKNDTIKLPEILGMSAWDALDATDEWMDENPLLTSWDQAQISLVRDYLATKLPQLQVEKNGKTFYVGPTSNLHLLSRGKTDSQSISSISTPGGSALQRTSLRAHEERLFETFRTKVHPSFPILGDEYVLEGSQVISQAISHPLLFYSILGTASFVAGDDFSTPWGHSRTDALEFYTAKFTAISGKELENCSFNNVKAFILRAYLEALRGRLESATIFNSIACAMAKRLGLHVDCTATEAEASISSSGEQRERLAVFWATLWLDRRIAILEGRACHIDHIDISSPRPLQLIEAKEGYSDLPLSLELVYACHLEFSYLQDLTLIKL</sequence>
<dbReference type="PANTHER" id="PTHR31313">
    <property type="entry name" value="TY1 ENHANCER ACTIVATOR"/>
    <property type="match status" value="1"/>
</dbReference>
<evidence type="ECO:0000256" key="1">
    <source>
        <dbReference type="ARBA" id="ARBA00004123"/>
    </source>
</evidence>
<dbReference type="EMBL" id="JAZAVJ010000092">
    <property type="protein sequence ID" value="KAK7414953.1"/>
    <property type="molecule type" value="Genomic_DNA"/>
</dbReference>
<dbReference type="Gene3D" id="4.10.240.10">
    <property type="entry name" value="Zn(2)-C6 fungal-type DNA-binding domain"/>
    <property type="match status" value="1"/>
</dbReference>
<feature type="domain" description="Zn(2)-C6 fungal-type" evidence="9">
    <location>
        <begin position="25"/>
        <end position="55"/>
    </location>
</feature>
<keyword evidence="4" id="KW-0805">Transcription regulation</keyword>
<proteinExistence type="predicted"/>
<evidence type="ECO:0000256" key="3">
    <source>
        <dbReference type="ARBA" id="ARBA00022833"/>
    </source>
</evidence>
<dbReference type="CDD" id="cd00067">
    <property type="entry name" value="GAL4"/>
    <property type="match status" value="1"/>
</dbReference>
<feature type="region of interest" description="Disordered" evidence="8">
    <location>
        <begin position="91"/>
        <end position="116"/>
    </location>
</feature>
<evidence type="ECO:0000256" key="2">
    <source>
        <dbReference type="ARBA" id="ARBA00022723"/>
    </source>
</evidence>
<dbReference type="InterPro" id="IPR051615">
    <property type="entry name" value="Transcr_Regulatory_Elem"/>
</dbReference>
<dbReference type="Pfam" id="PF00172">
    <property type="entry name" value="Zn_clus"/>
    <property type="match status" value="1"/>
</dbReference>
<dbReference type="Pfam" id="PF04082">
    <property type="entry name" value="Fungal_trans"/>
    <property type="match status" value="1"/>
</dbReference>
<name>A0ABR1H1H6_9HYPO</name>
<keyword evidence="3" id="KW-0862">Zinc</keyword>
<dbReference type="Proteomes" id="UP001498476">
    <property type="component" value="Unassembled WGS sequence"/>
</dbReference>
<dbReference type="PROSITE" id="PS00463">
    <property type="entry name" value="ZN2_CY6_FUNGAL_1"/>
    <property type="match status" value="1"/>
</dbReference>
<dbReference type="PANTHER" id="PTHR31313:SF79">
    <property type="entry name" value="C6 FINGER DOMAIN-CONTAINING PROTEIN"/>
    <property type="match status" value="1"/>
</dbReference>
<comment type="caution">
    <text evidence="10">The sequence shown here is derived from an EMBL/GenBank/DDBJ whole genome shotgun (WGS) entry which is preliminary data.</text>
</comment>
<keyword evidence="6" id="KW-0804">Transcription</keyword>
<keyword evidence="2" id="KW-0479">Metal-binding</keyword>
<dbReference type="InterPro" id="IPR036864">
    <property type="entry name" value="Zn2-C6_fun-type_DNA-bd_sf"/>
</dbReference>
<dbReference type="InterPro" id="IPR001138">
    <property type="entry name" value="Zn2Cys6_DnaBD"/>
</dbReference>
<dbReference type="SUPFAM" id="SSF57701">
    <property type="entry name" value="Zn2/Cys6 DNA-binding domain"/>
    <property type="match status" value="1"/>
</dbReference>
<comment type="subcellular location">
    <subcellularLocation>
        <location evidence="1">Nucleus</location>
    </subcellularLocation>
</comment>
<dbReference type="CDD" id="cd12148">
    <property type="entry name" value="fungal_TF_MHR"/>
    <property type="match status" value="1"/>
</dbReference>
<keyword evidence="5" id="KW-0238">DNA-binding</keyword>
<evidence type="ECO:0000256" key="7">
    <source>
        <dbReference type="ARBA" id="ARBA00023242"/>
    </source>
</evidence>
<evidence type="ECO:0000256" key="8">
    <source>
        <dbReference type="SAM" id="MobiDB-lite"/>
    </source>
</evidence>
<evidence type="ECO:0000313" key="10">
    <source>
        <dbReference type="EMBL" id="KAK7414953.1"/>
    </source>
</evidence>
<keyword evidence="7" id="KW-0539">Nucleus</keyword>
<keyword evidence="11" id="KW-1185">Reference proteome</keyword>
<accession>A0ABR1H1H6</accession>
<evidence type="ECO:0000256" key="4">
    <source>
        <dbReference type="ARBA" id="ARBA00023015"/>
    </source>
</evidence>
<feature type="region of interest" description="Disordered" evidence="8">
    <location>
        <begin position="1"/>
        <end position="21"/>
    </location>
</feature>
<dbReference type="SMART" id="SM00066">
    <property type="entry name" value="GAL4"/>
    <property type="match status" value="1"/>
</dbReference>